<proteinExistence type="predicted"/>
<dbReference type="Proteomes" id="UP000268658">
    <property type="component" value="Chromosome"/>
</dbReference>
<reference evidence="2 3" key="1">
    <citation type="submission" date="2018-12" db="EMBL/GenBank/DDBJ databases">
        <authorList>
            <consortium name="Pathogen Informatics"/>
        </authorList>
    </citation>
    <scope>NUCLEOTIDE SEQUENCE [LARGE SCALE GENOMIC DNA]</scope>
    <source>
        <strain evidence="2 3">NCTC10951</strain>
    </source>
</reference>
<gene>
    <name evidence="2" type="ORF">NCTC10951_02565</name>
</gene>
<dbReference type="KEGG" id="avc:NCTC10951_02565"/>
<accession>A0A448PNV1</accession>
<dbReference type="EMBL" id="LR134477">
    <property type="protein sequence ID" value="VEI18167.1"/>
    <property type="molecule type" value="Genomic_DNA"/>
</dbReference>
<feature type="region of interest" description="Disordered" evidence="1">
    <location>
        <begin position="11"/>
        <end position="51"/>
    </location>
</feature>
<feature type="compositionally biased region" description="Basic and acidic residues" evidence="1">
    <location>
        <begin position="24"/>
        <end position="33"/>
    </location>
</feature>
<evidence type="ECO:0000256" key="1">
    <source>
        <dbReference type="SAM" id="MobiDB-lite"/>
    </source>
</evidence>
<sequence length="51" mass="5197">MNTLICEISKCLSSPGPDSPTDDATDHGTHRTTDTGTDGRPGPAAGGRATR</sequence>
<protein>
    <submittedName>
        <fullName evidence="2">Uncharacterized protein</fullName>
    </submittedName>
</protein>
<evidence type="ECO:0000313" key="3">
    <source>
        <dbReference type="Proteomes" id="UP000268658"/>
    </source>
</evidence>
<name>A0A448PNV1_ACTVI</name>
<evidence type="ECO:0000313" key="2">
    <source>
        <dbReference type="EMBL" id="VEI18167.1"/>
    </source>
</evidence>
<feature type="compositionally biased region" description="Low complexity" evidence="1">
    <location>
        <begin position="34"/>
        <end position="51"/>
    </location>
</feature>
<organism evidence="2 3">
    <name type="scientific">Actinomyces viscosus</name>
    <dbReference type="NCBI Taxonomy" id="1656"/>
    <lineage>
        <taxon>Bacteria</taxon>
        <taxon>Bacillati</taxon>
        <taxon>Actinomycetota</taxon>
        <taxon>Actinomycetes</taxon>
        <taxon>Actinomycetales</taxon>
        <taxon>Actinomycetaceae</taxon>
        <taxon>Actinomyces</taxon>
    </lineage>
</organism>
<dbReference type="AlphaFoldDB" id="A0A448PNV1"/>